<proteinExistence type="predicted"/>
<organism evidence="4 5">
    <name type="scientific">Ramazzottius varieornatus</name>
    <name type="common">Water bear</name>
    <name type="synonym">Tardigrade</name>
    <dbReference type="NCBI Taxonomy" id="947166"/>
    <lineage>
        <taxon>Eukaryota</taxon>
        <taxon>Metazoa</taxon>
        <taxon>Ecdysozoa</taxon>
        <taxon>Tardigrada</taxon>
        <taxon>Eutardigrada</taxon>
        <taxon>Parachela</taxon>
        <taxon>Hypsibioidea</taxon>
        <taxon>Ramazzottiidae</taxon>
        <taxon>Ramazzottius</taxon>
    </lineage>
</organism>
<keyword evidence="1" id="KW-0732">Signal</keyword>
<accession>A0A1D1VLF0</accession>
<dbReference type="InterPro" id="IPR031424">
    <property type="entry name" value="QVR-like"/>
</dbReference>
<feature type="compositionally biased region" description="Polar residues" evidence="3">
    <location>
        <begin position="211"/>
        <end position="220"/>
    </location>
</feature>
<evidence type="ECO:0000313" key="4">
    <source>
        <dbReference type="EMBL" id="GAU99308.1"/>
    </source>
</evidence>
<dbReference type="Proteomes" id="UP000186922">
    <property type="component" value="Unassembled WGS sequence"/>
</dbReference>
<gene>
    <name evidence="4" type="primary">RvY_10333-1</name>
    <name evidence="4" type="synonym">RvY_10333.1</name>
    <name evidence="4" type="ORF">RvY_10333</name>
</gene>
<name>A0A1D1VLF0_RAMVA</name>
<protein>
    <submittedName>
        <fullName evidence="4">Uncharacterized protein</fullName>
    </submittedName>
</protein>
<keyword evidence="5" id="KW-1185">Reference proteome</keyword>
<dbReference type="GO" id="GO:0030431">
    <property type="term" value="P:sleep"/>
    <property type="evidence" value="ECO:0007669"/>
    <property type="project" value="InterPro"/>
</dbReference>
<keyword evidence="2" id="KW-0325">Glycoprotein</keyword>
<feature type="compositionally biased region" description="Basic and acidic residues" evidence="3">
    <location>
        <begin position="200"/>
        <end position="209"/>
    </location>
</feature>
<dbReference type="EMBL" id="BDGG01000005">
    <property type="protein sequence ID" value="GAU99308.1"/>
    <property type="molecule type" value="Genomic_DNA"/>
</dbReference>
<evidence type="ECO:0000256" key="1">
    <source>
        <dbReference type="ARBA" id="ARBA00022729"/>
    </source>
</evidence>
<reference evidence="4 5" key="1">
    <citation type="journal article" date="2016" name="Nat. Commun.">
        <title>Extremotolerant tardigrade genome and improved radiotolerance of human cultured cells by tardigrade-unique protein.</title>
        <authorList>
            <person name="Hashimoto T."/>
            <person name="Horikawa D.D."/>
            <person name="Saito Y."/>
            <person name="Kuwahara H."/>
            <person name="Kozuka-Hata H."/>
            <person name="Shin-I T."/>
            <person name="Minakuchi Y."/>
            <person name="Ohishi K."/>
            <person name="Motoyama A."/>
            <person name="Aizu T."/>
            <person name="Enomoto A."/>
            <person name="Kondo K."/>
            <person name="Tanaka S."/>
            <person name="Hara Y."/>
            <person name="Koshikawa S."/>
            <person name="Sagara H."/>
            <person name="Miura T."/>
            <person name="Yokobori S."/>
            <person name="Miyagawa K."/>
            <person name="Suzuki Y."/>
            <person name="Kubo T."/>
            <person name="Oyama M."/>
            <person name="Kohara Y."/>
            <person name="Fujiyama A."/>
            <person name="Arakawa K."/>
            <person name="Katayama T."/>
            <person name="Toyoda A."/>
            <person name="Kunieda T."/>
        </authorList>
    </citation>
    <scope>NUCLEOTIDE SEQUENCE [LARGE SCALE GENOMIC DNA]</scope>
    <source>
        <strain evidence="4 5">YOKOZUNA-1</strain>
    </source>
</reference>
<sequence>MQKHIVPRVHRSDFVSVLVDYGKESYRIRCFVCDNYAGHPADIDLWVYANRSQRNQPPCYKFKDTSELTPYIQNCSEDNGPPSCYAAVPALGHPDDTHSTRSCFVMTDSHKDGECYPHPNKDLSLYSCGCSTDLCNVYDKMVLDDKGLYFGVLTSNKTDSAKHFSGKQYVVLKASASEASGSSETSRKPFTGLIPIPEDLPQRADRPSADDSANPNSMSANAGNEQRIQLVTAMLSLVSVLAPVAKPPRAQI</sequence>
<dbReference type="GO" id="GO:0032222">
    <property type="term" value="P:regulation of synaptic transmission, cholinergic"/>
    <property type="evidence" value="ECO:0007669"/>
    <property type="project" value="InterPro"/>
</dbReference>
<dbReference type="Pfam" id="PF17064">
    <property type="entry name" value="QVR"/>
    <property type="match status" value="1"/>
</dbReference>
<feature type="region of interest" description="Disordered" evidence="3">
    <location>
        <begin position="176"/>
        <end position="220"/>
    </location>
</feature>
<evidence type="ECO:0000313" key="5">
    <source>
        <dbReference type="Proteomes" id="UP000186922"/>
    </source>
</evidence>
<dbReference type="AlphaFoldDB" id="A0A1D1VLF0"/>
<evidence type="ECO:0000256" key="3">
    <source>
        <dbReference type="SAM" id="MobiDB-lite"/>
    </source>
</evidence>
<evidence type="ECO:0000256" key="2">
    <source>
        <dbReference type="ARBA" id="ARBA00023180"/>
    </source>
</evidence>
<comment type="caution">
    <text evidence="4">The sequence shown here is derived from an EMBL/GenBank/DDBJ whole genome shotgun (WGS) entry which is preliminary data.</text>
</comment>